<dbReference type="SUPFAM" id="SSF140931">
    <property type="entry name" value="Fic-like"/>
    <property type="match status" value="1"/>
</dbReference>
<evidence type="ECO:0000256" key="4">
    <source>
        <dbReference type="ARBA" id="ARBA00022741"/>
    </source>
</evidence>
<dbReference type="InterPro" id="IPR003812">
    <property type="entry name" value="Fido"/>
</dbReference>
<dbReference type="InterPro" id="IPR036597">
    <property type="entry name" value="Fido-like_dom_sf"/>
</dbReference>
<dbReference type="GO" id="GO:0005524">
    <property type="term" value="F:ATP binding"/>
    <property type="evidence" value="ECO:0007669"/>
    <property type="project" value="UniProtKB-KW"/>
</dbReference>
<dbReference type="PANTHER" id="PTHR13504">
    <property type="entry name" value="FIDO DOMAIN-CONTAINING PROTEIN DDB_G0283145"/>
    <property type="match status" value="1"/>
</dbReference>
<feature type="binding site" evidence="10">
    <location>
        <position position="184"/>
    </location>
    <ligand>
        <name>ATP</name>
        <dbReference type="ChEBI" id="CHEBI:30616"/>
    </ligand>
</feature>
<keyword evidence="6 10" id="KW-0067">ATP-binding</keyword>
<evidence type="ECO:0000313" key="13">
    <source>
        <dbReference type="Proteomes" id="UP000178656"/>
    </source>
</evidence>
<evidence type="ECO:0000256" key="8">
    <source>
        <dbReference type="ARBA" id="ARBA00023136"/>
    </source>
</evidence>
<keyword evidence="4 10" id="KW-0547">Nucleotide-binding</keyword>
<keyword evidence="2" id="KW-0812">Transmembrane</keyword>
<proteinExistence type="predicted"/>
<keyword evidence="7" id="KW-1133">Transmembrane helix</keyword>
<evidence type="ECO:0000256" key="2">
    <source>
        <dbReference type="ARBA" id="ARBA00022692"/>
    </source>
</evidence>
<keyword evidence="3" id="KW-0677">Repeat</keyword>
<evidence type="ECO:0000313" key="12">
    <source>
        <dbReference type="EMBL" id="OGF36155.1"/>
    </source>
</evidence>
<dbReference type="InterPro" id="IPR040198">
    <property type="entry name" value="Fido_containing"/>
</dbReference>
<gene>
    <name evidence="12" type="ORF">A2482_02700</name>
</gene>
<feature type="active site" evidence="9">
    <location>
        <position position="137"/>
    </location>
</feature>
<dbReference type="Proteomes" id="UP000178656">
    <property type="component" value="Unassembled WGS sequence"/>
</dbReference>
<dbReference type="AlphaFoldDB" id="A0A1F5TB75"/>
<evidence type="ECO:0000256" key="5">
    <source>
        <dbReference type="ARBA" id="ARBA00022803"/>
    </source>
</evidence>
<dbReference type="Gene3D" id="1.10.3290.10">
    <property type="entry name" value="Fido-like domain"/>
    <property type="match status" value="1"/>
</dbReference>
<evidence type="ECO:0000256" key="10">
    <source>
        <dbReference type="PIRSR" id="PIRSR640198-2"/>
    </source>
</evidence>
<evidence type="ECO:0000259" key="11">
    <source>
        <dbReference type="PROSITE" id="PS51459"/>
    </source>
</evidence>
<dbReference type="GO" id="GO:0016020">
    <property type="term" value="C:membrane"/>
    <property type="evidence" value="ECO:0007669"/>
    <property type="project" value="UniProtKB-SubCell"/>
</dbReference>
<evidence type="ECO:0000256" key="6">
    <source>
        <dbReference type="ARBA" id="ARBA00022840"/>
    </source>
</evidence>
<evidence type="ECO:0000256" key="1">
    <source>
        <dbReference type="ARBA" id="ARBA00004167"/>
    </source>
</evidence>
<evidence type="ECO:0000256" key="9">
    <source>
        <dbReference type="PIRSR" id="PIRSR640198-1"/>
    </source>
</evidence>
<name>A0A1F5TB75_9BACT</name>
<evidence type="ECO:0000256" key="7">
    <source>
        <dbReference type="ARBA" id="ARBA00022989"/>
    </source>
</evidence>
<keyword evidence="8" id="KW-0472">Membrane</keyword>
<evidence type="ECO:0000256" key="3">
    <source>
        <dbReference type="ARBA" id="ARBA00022737"/>
    </source>
</evidence>
<keyword evidence="5" id="KW-0802">TPR repeat</keyword>
<organism evidence="12 13">
    <name type="scientific">Candidatus Falkowbacteria bacterium RIFOXYC2_FULL_48_21</name>
    <dbReference type="NCBI Taxonomy" id="1798005"/>
    <lineage>
        <taxon>Bacteria</taxon>
        <taxon>Candidatus Falkowiibacteriota</taxon>
    </lineage>
</organism>
<comment type="subcellular location">
    <subcellularLocation>
        <location evidence="1">Membrane</location>
        <topology evidence="1">Single-pass membrane protein</topology>
    </subcellularLocation>
</comment>
<dbReference type="EMBL" id="MFGM01000038">
    <property type="protein sequence ID" value="OGF36155.1"/>
    <property type="molecule type" value="Genomic_DNA"/>
</dbReference>
<accession>A0A1F5TB75</accession>
<dbReference type="Pfam" id="PF02661">
    <property type="entry name" value="Fic"/>
    <property type="match status" value="1"/>
</dbReference>
<sequence>MSNRPQTEEELQKREAVGVIRASRFIRRYARSHKAISMVTICAIHREIFKEAWPEIAGRYRDENLKITCSKHLPPHHSEVASLMLQKDAELQEKLKTLKTVAGIINDKNSEEAELIAAFDSIIRIAAWLHHAITFIHPFREGNGRTARLSANLILERYGMVGISVKIEKENKNQYHQALAQIDNANDMEPLVNLIYDGLLDRYQGVPVKYYGVKNNHPY</sequence>
<dbReference type="PROSITE" id="PS51459">
    <property type="entry name" value="FIDO"/>
    <property type="match status" value="1"/>
</dbReference>
<dbReference type="PANTHER" id="PTHR13504:SF34">
    <property type="entry name" value="PROTEIN ADENYLYLTRANSFERASE FICD"/>
    <property type="match status" value="1"/>
</dbReference>
<protein>
    <recommendedName>
        <fullName evidence="11">Fido domain-containing protein</fullName>
    </recommendedName>
</protein>
<comment type="caution">
    <text evidence="12">The sequence shown here is derived from an EMBL/GenBank/DDBJ whole genome shotgun (WGS) entry which is preliminary data.</text>
</comment>
<reference evidence="12 13" key="1">
    <citation type="journal article" date="2016" name="Nat. Commun.">
        <title>Thousands of microbial genomes shed light on interconnected biogeochemical processes in an aquifer system.</title>
        <authorList>
            <person name="Anantharaman K."/>
            <person name="Brown C.T."/>
            <person name="Hug L.A."/>
            <person name="Sharon I."/>
            <person name="Castelle C.J."/>
            <person name="Probst A.J."/>
            <person name="Thomas B.C."/>
            <person name="Singh A."/>
            <person name="Wilkins M.J."/>
            <person name="Karaoz U."/>
            <person name="Brodie E.L."/>
            <person name="Williams K.H."/>
            <person name="Hubbard S.S."/>
            <person name="Banfield J.F."/>
        </authorList>
    </citation>
    <scope>NUCLEOTIDE SEQUENCE [LARGE SCALE GENOMIC DNA]</scope>
</reference>
<feature type="domain" description="Fido" evidence="11">
    <location>
        <begin position="36"/>
        <end position="197"/>
    </location>
</feature>